<evidence type="ECO:0000259" key="6">
    <source>
        <dbReference type="Pfam" id="PF00137"/>
    </source>
</evidence>
<dbReference type="Gene3D" id="1.20.120.610">
    <property type="entry name" value="lithium bound rotor ring of v- atpase"/>
    <property type="match status" value="1"/>
</dbReference>
<sequence>MSLELTSQVGNIVLTSGNAGAAAEAAASAAAEAASSTGALSPSAAAALGVGLAAFGAGYAERGIGAAAVGAMAENEDLFVRGLILTVLPETLVILALVAIFLV</sequence>
<organism evidence="7 8">
    <name type="scientific">Halonotius aquaticus</name>
    <dbReference type="NCBI Taxonomy" id="2216978"/>
    <lineage>
        <taxon>Archaea</taxon>
        <taxon>Methanobacteriati</taxon>
        <taxon>Methanobacteriota</taxon>
        <taxon>Stenosarchaea group</taxon>
        <taxon>Halobacteria</taxon>
        <taxon>Halobacteriales</taxon>
        <taxon>Haloferacaceae</taxon>
        <taxon>Halonotius</taxon>
    </lineage>
</organism>
<evidence type="ECO:0000256" key="2">
    <source>
        <dbReference type="ARBA" id="ARBA00022692"/>
    </source>
</evidence>
<dbReference type="AlphaFoldDB" id="A0A3A6QAW7"/>
<keyword evidence="2 5" id="KW-0812">Transmembrane</keyword>
<dbReference type="OrthoDB" id="50539at2157"/>
<name>A0A3A6QAW7_9EURY</name>
<dbReference type="Proteomes" id="UP000276588">
    <property type="component" value="Unassembled WGS sequence"/>
</dbReference>
<evidence type="ECO:0000256" key="1">
    <source>
        <dbReference type="ARBA" id="ARBA00004141"/>
    </source>
</evidence>
<protein>
    <submittedName>
        <fullName evidence="7">F0F1 ATP synthase subunit C</fullName>
    </submittedName>
</protein>
<feature type="domain" description="V-ATPase proteolipid subunit C-like" evidence="6">
    <location>
        <begin position="45"/>
        <end position="102"/>
    </location>
</feature>
<keyword evidence="4 5" id="KW-0472">Membrane</keyword>
<dbReference type="Pfam" id="PF00137">
    <property type="entry name" value="ATP-synt_C"/>
    <property type="match status" value="1"/>
</dbReference>
<accession>A0A3A6QAW7</accession>
<keyword evidence="3 5" id="KW-1133">Transmembrane helix</keyword>
<evidence type="ECO:0000256" key="5">
    <source>
        <dbReference type="SAM" id="Phobius"/>
    </source>
</evidence>
<dbReference type="GO" id="GO:0015078">
    <property type="term" value="F:proton transmembrane transporter activity"/>
    <property type="evidence" value="ECO:0007669"/>
    <property type="project" value="InterPro"/>
</dbReference>
<dbReference type="InterPro" id="IPR035921">
    <property type="entry name" value="F/V-ATP_Csub_sf"/>
</dbReference>
<reference evidence="7 8" key="1">
    <citation type="submission" date="2018-06" db="EMBL/GenBank/DDBJ databases">
        <title>Halonotius sp. F13-13 a new haloarchaeeon isolated from a solar saltern from Isla Cristina, Huelva, Spain.</title>
        <authorList>
            <person name="Duran-Viseras A."/>
            <person name="Sanchez-Porro C."/>
            <person name="Ventosa A."/>
        </authorList>
    </citation>
    <scope>NUCLEOTIDE SEQUENCE [LARGE SCALE GENOMIC DNA]</scope>
    <source>
        <strain evidence="7 8">F13-13</strain>
    </source>
</reference>
<dbReference type="SUPFAM" id="SSF81333">
    <property type="entry name" value="F1F0 ATP synthase subunit C"/>
    <property type="match status" value="1"/>
</dbReference>
<comment type="caution">
    <text evidence="7">The sequence shown here is derived from an EMBL/GenBank/DDBJ whole genome shotgun (WGS) entry which is preliminary data.</text>
</comment>
<feature type="transmembrane region" description="Helical" evidence="5">
    <location>
        <begin position="78"/>
        <end position="102"/>
    </location>
</feature>
<evidence type="ECO:0000313" key="7">
    <source>
        <dbReference type="EMBL" id="RJX44119.1"/>
    </source>
</evidence>
<evidence type="ECO:0000256" key="3">
    <source>
        <dbReference type="ARBA" id="ARBA00022989"/>
    </source>
</evidence>
<dbReference type="GO" id="GO:0033177">
    <property type="term" value="C:proton-transporting two-sector ATPase complex, proton-transporting domain"/>
    <property type="evidence" value="ECO:0007669"/>
    <property type="project" value="InterPro"/>
</dbReference>
<dbReference type="EMBL" id="QKNY01000005">
    <property type="protein sequence ID" value="RJX44119.1"/>
    <property type="molecule type" value="Genomic_DNA"/>
</dbReference>
<dbReference type="RefSeq" id="WP_120101453.1">
    <property type="nucleotide sequence ID" value="NZ_QKNY01000005.1"/>
</dbReference>
<dbReference type="InterPro" id="IPR002379">
    <property type="entry name" value="ATPase_proteolipid_c-like_dom"/>
</dbReference>
<dbReference type="CDD" id="cd18181">
    <property type="entry name" value="ATP-synt_Vo_Ao_c_TtATPase_like"/>
    <property type="match status" value="1"/>
</dbReference>
<keyword evidence="8" id="KW-1185">Reference proteome</keyword>
<gene>
    <name evidence="7" type="ORF">DM826_03325</name>
</gene>
<proteinExistence type="predicted"/>
<evidence type="ECO:0000313" key="8">
    <source>
        <dbReference type="Proteomes" id="UP000276588"/>
    </source>
</evidence>
<comment type="subcellular location">
    <subcellularLocation>
        <location evidence="1">Membrane</location>
        <topology evidence="1">Multi-pass membrane protein</topology>
    </subcellularLocation>
</comment>
<evidence type="ECO:0000256" key="4">
    <source>
        <dbReference type="ARBA" id="ARBA00023136"/>
    </source>
</evidence>